<dbReference type="GO" id="GO:0030246">
    <property type="term" value="F:carbohydrate binding"/>
    <property type="evidence" value="ECO:0007669"/>
    <property type="project" value="InterPro"/>
</dbReference>
<dbReference type="SUPFAM" id="SSF49384">
    <property type="entry name" value="Carbohydrate-binding domain"/>
    <property type="match status" value="1"/>
</dbReference>
<dbReference type="STRING" id="1798644.A2122_02415"/>
<keyword evidence="1" id="KW-0812">Transmembrane</keyword>
<sequence length="289" mass="31742">MRSRAIYPFLIFLAVFAAIFSGVFAGQTAFRIGIPEKITPGTEFEANILVDSDVPLNAFDILLRYPKDILEVTRVDNGGSLITIWQNQPQVSEAGELRLTGGSAQAFQGNGGELLTVRFKALREGKASISFASAEAYIADGKGTKAETTAPNLALSVVAGSPLALLPGTKDNTPPKIDLLALEKDPFNPEQKLLTFLVNDKDSGIKETSARYKTFLSWSEWQPVQNPTALPENAWAVEFEARDNVGNPVASIIYYWPVLFWNFLPTFAIVLVLLGAGFLFFRRKRPENI</sequence>
<dbReference type="EMBL" id="MHKU01000024">
    <property type="protein sequence ID" value="OGY96734.1"/>
    <property type="molecule type" value="Genomic_DNA"/>
</dbReference>
<keyword evidence="1" id="KW-0472">Membrane</keyword>
<gene>
    <name evidence="2" type="ORF">A2122_02415</name>
</gene>
<feature type="transmembrane region" description="Helical" evidence="1">
    <location>
        <begin position="254"/>
        <end position="281"/>
    </location>
</feature>
<protein>
    <recommendedName>
        <fullName evidence="4">Cohesin domain-containing protein</fullName>
    </recommendedName>
</protein>
<name>A0A1G2C5Q4_9BACT</name>
<dbReference type="Gene3D" id="2.60.40.680">
    <property type="match status" value="1"/>
</dbReference>
<evidence type="ECO:0000256" key="1">
    <source>
        <dbReference type="SAM" id="Phobius"/>
    </source>
</evidence>
<dbReference type="AlphaFoldDB" id="A0A1G2C5Q4"/>
<reference evidence="2 3" key="1">
    <citation type="journal article" date="2016" name="Nat. Commun.">
        <title>Thousands of microbial genomes shed light on interconnected biogeochemical processes in an aquifer system.</title>
        <authorList>
            <person name="Anantharaman K."/>
            <person name="Brown C.T."/>
            <person name="Hug L.A."/>
            <person name="Sharon I."/>
            <person name="Castelle C.J."/>
            <person name="Probst A.J."/>
            <person name="Thomas B.C."/>
            <person name="Singh A."/>
            <person name="Wilkins M.J."/>
            <person name="Karaoz U."/>
            <person name="Brodie E.L."/>
            <person name="Williams K.H."/>
            <person name="Hubbard S.S."/>
            <person name="Banfield J.F."/>
        </authorList>
    </citation>
    <scope>NUCLEOTIDE SEQUENCE [LARGE SCALE GENOMIC DNA]</scope>
</reference>
<dbReference type="InterPro" id="IPR008965">
    <property type="entry name" value="CBM2/CBM3_carb-bd_dom_sf"/>
</dbReference>
<accession>A0A1G2C5Q4</accession>
<evidence type="ECO:0000313" key="2">
    <source>
        <dbReference type="EMBL" id="OGY96734.1"/>
    </source>
</evidence>
<evidence type="ECO:0008006" key="4">
    <source>
        <dbReference type="Google" id="ProtNLM"/>
    </source>
</evidence>
<organism evidence="2 3">
    <name type="scientific">Candidatus Liptonbacteria bacterium GWB1_49_6</name>
    <dbReference type="NCBI Taxonomy" id="1798644"/>
    <lineage>
        <taxon>Bacteria</taxon>
        <taxon>Candidatus Liptoniibacteriota</taxon>
    </lineage>
</organism>
<dbReference type="Proteomes" id="UP000176648">
    <property type="component" value="Unassembled WGS sequence"/>
</dbReference>
<dbReference type="CDD" id="cd08547">
    <property type="entry name" value="Type_II_cohesin"/>
    <property type="match status" value="1"/>
</dbReference>
<proteinExistence type="predicted"/>
<comment type="caution">
    <text evidence="2">The sequence shown here is derived from an EMBL/GenBank/DDBJ whole genome shotgun (WGS) entry which is preliminary data.</text>
</comment>
<evidence type="ECO:0000313" key="3">
    <source>
        <dbReference type="Proteomes" id="UP000176648"/>
    </source>
</evidence>
<keyword evidence="1" id="KW-1133">Transmembrane helix</keyword>